<protein>
    <recommendedName>
        <fullName evidence="10">Chromatin assembly factor 1 subunit FAS1</fullName>
    </recommendedName>
</protein>
<keyword evidence="2" id="KW-0227">DNA damage</keyword>
<evidence type="ECO:0008006" key="10">
    <source>
        <dbReference type="Google" id="ProtNLM"/>
    </source>
</evidence>
<dbReference type="PANTHER" id="PTHR15272">
    <property type="entry name" value="CHROMATIN ASSEMBLY FACTOR 1 SUBUNIT A CAF-1 SUBUNIT A"/>
    <property type="match status" value="1"/>
</dbReference>
<feature type="compositionally biased region" description="Basic and acidic residues" evidence="5">
    <location>
        <begin position="15"/>
        <end position="28"/>
    </location>
</feature>
<feature type="compositionally biased region" description="Acidic residues" evidence="5">
    <location>
        <begin position="512"/>
        <end position="526"/>
    </location>
</feature>
<dbReference type="Pfam" id="PF21796">
    <property type="entry name" value="Cac1_C"/>
    <property type="match status" value="1"/>
</dbReference>
<feature type="region of interest" description="Disordered" evidence="5">
    <location>
        <begin position="15"/>
        <end position="38"/>
    </location>
</feature>
<comment type="subcellular location">
    <subcellularLocation>
        <location evidence="1">Nucleus</location>
    </subcellularLocation>
</comment>
<evidence type="ECO:0000256" key="1">
    <source>
        <dbReference type="ARBA" id="ARBA00004123"/>
    </source>
</evidence>
<evidence type="ECO:0000313" key="9">
    <source>
        <dbReference type="Proteomes" id="UP001396334"/>
    </source>
</evidence>
<evidence type="ECO:0000259" key="7">
    <source>
        <dbReference type="Pfam" id="PF21796"/>
    </source>
</evidence>
<keyword evidence="3" id="KW-0234">DNA repair</keyword>
<comment type="caution">
    <text evidence="8">The sequence shown here is derived from an EMBL/GenBank/DDBJ whole genome shotgun (WGS) entry which is preliminary data.</text>
</comment>
<evidence type="ECO:0000256" key="2">
    <source>
        <dbReference type="ARBA" id="ARBA00022763"/>
    </source>
</evidence>
<dbReference type="Pfam" id="PF12253">
    <property type="entry name" value="CAF1A_dimeriz"/>
    <property type="match status" value="1"/>
</dbReference>
<organism evidence="8 9">
    <name type="scientific">Hibiscus sabdariffa</name>
    <name type="common">roselle</name>
    <dbReference type="NCBI Taxonomy" id="183260"/>
    <lineage>
        <taxon>Eukaryota</taxon>
        <taxon>Viridiplantae</taxon>
        <taxon>Streptophyta</taxon>
        <taxon>Embryophyta</taxon>
        <taxon>Tracheophyta</taxon>
        <taxon>Spermatophyta</taxon>
        <taxon>Magnoliopsida</taxon>
        <taxon>eudicotyledons</taxon>
        <taxon>Gunneridae</taxon>
        <taxon>Pentapetalae</taxon>
        <taxon>rosids</taxon>
        <taxon>malvids</taxon>
        <taxon>Malvales</taxon>
        <taxon>Malvaceae</taxon>
        <taxon>Malvoideae</taxon>
        <taxon>Hibiscus</taxon>
    </lineage>
</organism>
<dbReference type="InterPro" id="IPR048800">
    <property type="entry name" value="Cac1-like_C"/>
</dbReference>
<evidence type="ECO:0000313" key="8">
    <source>
        <dbReference type="EMBL" id="KAK9036802.1"/>
    </source>
</evidence>
<dbReference type="EMBL" id="JBBPBN010000005">
    <property type="protein sequence ID" value="KAK9036802.1"/>
    <property type="molecule type" value="Genomic_DNA"/>
</dbReference>
<gene>
    <name evidence="8" type="ORF">V6N11_021729</name>
</gene>
<reference evidence="8 9" key="1">
    <citation type="journal article" date="2024" name="G3 (Bethesda)">
        <title>Genome assembly of Hibiscus sabdariffa L. provides insights into metabolisms of medicinal natural products.</title>
        <authorList>
            <person name="Kim T."/>
        </authorList>
    </citation>
    <scope>NUCLEOTIDE SEQUENCE [LARGE SCALE GENOMIC DNA]</scope>
    <source>
        <strain evidence="8">TK-2024</strain>
        <tissue evidence="8">Old leaves</tissue>
    </source>
</reference>
<keyword evidence="4" id="KW-0539">Nucleus</keyword>
<feature type="domain" description="Chromatin assembly factor 1 subunit A dimerization" evidence="6">
    <location>
        <begin position="475"/>
        <end position="539"/>
    </location>
</feature>
<name>A0ABR2THX0_9ROSI</name>
<sequence length="847" mass="96847">MADPVQVIGMVDDPKVPKMVGHDQPKETQKRKRTSWVSETLSDEQREAKIKGLKQEIEELYRYYKEVVEQKSGFVMGLLDSGCSLNSLVAVLIEESDLPLLTLVETIHEKVKDRMENVSVAAVKSAVLFVGQRVKYGLGNEDADVLEDNSQSSLWCWETRDLKLVPKSARAELKIRRTCRRNISERITAVSAMITLLEKPEDSQKYKHDFMKASEKLVKVLNVADICFLMCNMSQQSSAEMSEKEAKREEKLLIMQLKRNKREIEQEKKKMERELQREKLQNDKERKRLQEEAEKSQRRRERVEAEMRKQLRKQQEEAERDQMLREKEEAELKKKLLIQKQASVMERFLKKCKTSPCQMEEITKPFASCASIQKSEKLPGAITLSMDSAFLSNEETHTDYLRKLHLSSWHHLGHSLRSNQKQCWGMRKKPKIELFKELKLTANKRLSHDELSVERLVDGWEEQNPDVKKCCVRKQLLQFDKSYRPAFYGIWPKKSIVVGPRCPWRKDPNLDYDVDSDEEWEEEEPGESLSDCDKDEEEECLEGCSKADDEDETEDGFFVPDGYLSENEGAQVDRMETDVHVEETQSSHNSDGDVQNEEFGALLRQQKYLNNLTEHALRKSQPFIILNLLHEKVSLLTAEDLNGNPKLEQTCLQALSMRVCPGGPPVEILIDNMEHDNQEACLSGGKAVATPVSSVASITDSDLPLIVSTIHSCAHGINRLVESLQQKFPSIPKSQLRNKVREISDFLDNRWQVKKEILVRLGMPISPEKSGGRTKTIAAFFTKRCMPLDKSPIETSPQQLKNPDCAASFEEQLSEAGAAAVIRDFNGRILDGSTCNFLSSSATGYCN</sequence>
<evidence type="ECO:0000256" key="3">
    <source>
        <dbReference type="ARBA" id="ARBA00023204"/>
    </source>
</evidence>
<feature type="region of interest" description="Disordered" evidence="5">
    <location>
        <begin position="512"/>
        <end position="535"/>
    </location>
</feature>
<evidence type="ECO:0000259" key="6">
    <source>
        <dbReference type="Pfam" id="PF12253"/>
    </source>
</evidence>
<evidence type="ECO:0000256" key="4">
    <source>
        <dbReference type="ARBA" id="ARBA00023242"/>
    </source>
</evidence>
<evidence type="ECO:0000256" key="5">
    <source>
        <dbReference type="SAM" id="MobiDB-lite"/>
    </source>
</evidence>
<proteinExistence type="predicted"/>
<keyword evidence="9" id="KW-1185">Reference proteome</keyword>
<dbReference type="PANTHER" id="PTHR15272:SF0">
    <property type="entry name" value="CHROMATIN ASSEMBLY FACTOR 1 SUBUNIT A"/>
    <property type="match status" value="1"/>
</dbReference>
<dbReference type="Proteomes" id="UP001396334">
    <property type="component" value="Unassembled WGS sequence"/>
</dbReference>
<feature type="region of interest" description="Disordered" evidence="5">
    <location>
        <begin position="264"/>
        <end position="322"/>
    </location>
</feature>
<feature type="domain" description="Chromatin assembly factor 1 subunit Cac1-like C-terminal" evidence="7">
    <location>
        <begin position="703"/>
        <end position="753"/>
    </location>
</feature>
<dbReference type="InterPro" id="IPR022043">
    <property type="entry name" value="CAF1A_DD"/>
</dbReference>
<accession>A0ABR2THX0</accession>